<accession>A0A0F5I2G9</accession>
<dbReference type="Gene3D" id="3.40.309.10">
    <property type="entry name" value="Aldehyde Dehydrogenase, Chain A, domain 2"/>
    <property type="match status" value="1"/>
</dbReference>
<dbReference type="EMBL" id="JWIR02000040">
    <property type="protein sequence ID" value="KKB39643.1"/>
    <property type="molecule type" value="Genomic_DNA"/>
</dbReference>
<evidence type="ECO:0000256" key="4">
    <source>
        <dbReference type="PIRSR" id="PIRSR036492-1"/>
    </source>
</evidence>
<evidence type="ECO:0000256" key="3">
    <source>
        <dbReference type="PIRNR" id="PIRNR036492"/>
    </source>
</evidence>
<reference evidence="8" key="1">
    <citation type="submission" date="2015-02" db="EMBL/GenBank/DDBJ databases">
        <title>Genome Assembly of Bacillaceae bacterium MTCC 8252.</title>
        <authorList>
            <person name="Verma A."/>
            <person name="Khatri I."/>
            <person name="Mual P."/>
            <person name="Subramanian S."/>
            <person name="Krishnamurthi S."/>
        </authorList>
    </citation>
    <scope>NUCLEOTIDE SEQUENCE [LARGE SCALE GENOMIC DNA]</scope>
    <source>
        <strain evidence="8">MTCC 8252</strain>
    </source>
</reference>
<evidence type="ECO:0000259" key="7">
    <source>
        <dbReference type="Pfam" id="PF00171"/>
    </source>
</evidence>
<feature type="active site" evidence="4 5">
    <location>
        <position position="247"/>
    </location>
</feature>
<dbReference type="PIRSF" id="PIRSF036492">
    <property type="entry name" value="ALDH"/>
    <property type="match status" value="1"/>
</dbReference>
<comment type="similarity">
    <text evidence="1 3 6">Belongs to the aldehyde dehydrogenase family.</text>
</comment>
<proteinExistence type="inferred from homology"/>
<dbReference type="GO" id="GO:0006081">
    <property type="term" value="P:aldehyde metabolic process"/>
    <property type="evidence" value="ECO:0007669"/>
    <property type="project" value="InterPro"/>
</dbReference>
<dbReference type="InterPro" id="IPR029510">
    <property type="entry name" value="Ald_DH_CS_GLU"/>
</dbReference>
<dbReference type="STRING" id="1221996.QY95_02273"/>
<feature type="domain" description="Aldehyde dehydrogenase" evidence="7">
    <location>
        <begin position="18"/>
        <end position="468"/>
    </location>
</feature>
<protein>
    <recommendedName>
        <fullName evidence="3">Aldehyde dehydrogenase</fullName>
    </recommendedName>
</protein>
<dbReference type="PANTHER" id="PTHR11699">
    <property type="entry name" value="ALDEHYDE DEHYDROGENASE-RELATED"/>
    <property type="match status" value="1"/>
</dbReference>
<dbReference type="CDD" id="cd07099">
    <property type="entry name" value="ALDH_DDALDH"/>
    <property type="match status" value="1"/>
</dbReference>
<organism evidence="8 9">
    <name type="scientific">Bacillus thermotolerans</name>
    <name type="common">Quasibacillus thermotolerans</name>
    <dbReference type="NCBI Taxonomy" id="1221996"/>
    <lineage>
        <taxon>Bacteria</taxon>
        <taxon>Bacillati</taxon>
        <taxon>Bacillota</taxon>
        <taxon>Bacilli</taxon>
        <taxon>Bacillales</taxon>
        <taxon>Bacillaceae</taxon>
        <taxon>Bacillus</taxon>
    </lineage>
</organism>
<keyword evidence="2 3" id="KW-0560">Oxidoreductase</keyword>
<dbReference type="SUPFAM" id="SSF53720">
    <property type="entry name" value="ALDH-like"/>
    <property type="match status" value="1"/>
</dbReference>
<evidence type="ECO:0000256" key="6">
    <source>
        <dbReference type="RuleBase" id="RU003345"/>
    </source>
</evidence>
<dbReference type="Pfam" id="PF00171">
    <property type="entry name" value="Aldedh"/>
    <property type="match status" value="1"/>
</dbReference>
<dbReference type="InterPro" id="IPR012394">
    <property type="entry name" value="Aldehyde_DH_NAD(P)"/>
</dbReference>
<evidence type="ECO:0000256" key="5">
    <source>
        <dbReference type="PROSITE-ProRule" id="PRU10007"/>
    </source>
</evidence>
<dbReference type="InterPro" id="IPR016161">
    <property type="entry name" value="Ald_DH/histidinol_DH"/>
</dbReference>
<evidence type="ECO:0000256" key="2">
    <source>
        <dbReference type="ARBA" id="ARBA00023002"/>
    </source>
</evidence>
<dbReference type="InterPro" id="IPR015590">
    <property type="entry name" value="Aldehyde_DH_dom"/>
</dbReference>
<evidence type="ECO:0000313" key="9">
    <source>
        <dbReference type="Proteomes" id="UP000031563"/>
    </source>
</evidence>
<gene>
    <name evidence="8" type="ORF">QY95_02273</name>
</gene>
<name>A0A0F5I2G9_BACTR</name>
<keyword evidence="9" id="KW-1185">Reference proteome</keyword>
<dbReference type="FunFam" id="3.40.309.10:FF:000009">
    <property type="entry name" value="Aldehyde dehydrogenase A"/>
    <property type="match status" value="1"/>
</dbReference>
<dbReference type="Proteomes" id="UP000031563">
    <property type="component" value="Unassembled WGS sequence"/>
</dbReference>
<dbReference type="InterPro" id="IPR016162">
    <property type="entry name" value="Ald_DH_N"/>
</dbReference>
<feature type="active site" evidence="4">
    <location>
        <position position="281"/>
    </location>
</feature>
<evidence type="ECO:0000256" key="1">
    <source>
        <dbReference type="ARBA" id="ARBA00009986"/>
    </source>
</evidence>
<evidence type="ECO:0000313" key="8">
    <source>
        <dbReference type="EMBL" id="KKB39643.1"/>
    </source>
</evidence>
<dbReference type="AlphaFoldDB" id="A0A0F5I2G9"/>
<dbReference type="Gene3D" id="3.40.605.10">
    <property type="entry name" value="Aldehyde Dehydrogenase, Chain A, domain 1"/>
    <property type="match status" value="1"/>
</dbReference>
<dbReference type="InterPro" id="IPR016163">
    <property type="entry name" value="Ald_DH_C"/>
</dbReference>
<sequence length="523" mass="57924">MIGKIKDWPNEGENGMRWTATNPATNTVIGEAEETLPEAVEGMYTVARRSFGVWAGLPLSERIRYLCKLRLTLVEEMNKIVEMIKASTGKTAVEALTTEVMTVIDSISHIEQRAPLALRTKKVKTPITLMGKSSYIEYKPRGTVLIISPWNFPFQLSMIPIVEALVGGNTVILKPSEVTPMIGILIEQLFEQAGFPEGVVQVAHGGKDTGAALIEGQPDYIHFTGSVPTGKIIQTEAAKRLIPTTLELGGKDPMIVFADANIERAVQGALWGAFNNSGQVCMSVERLYVEKSIYAEFMDRLVQEAGRLKQGTSLEDDIGSMTFSKQVRVVKEQVEDALNKGAVLAAGKHPDKWEEGHMFIQPLIITNVDHRMKIMREETFGPVLPIMAFETEEEALALANDSRFGLNASVWTSDIERGKQAVSRLVTGNAVINDVIITVANPYLPYGGVKEGGIGAYHGDVGMQSFCIQTSIMVDKGTKLSEVNWFPYEGKYEAFAELIRSFWGRKRSWRSFLRAYRRITAKK</sequence>
<dbReference type="GO" id="GO:0016620">
    <property type="term" value="F:oxidoreductase activity, acting on the aldehyde or oxo group of donors, NAD or NADP as acceptor"/>
    <property type="evidence" value="ECO:0007669"/>
    <property type="project" value="InterPro"/>
</dbReference>
<dbReference type="PROSITE" id="PS00687">
    <property type="entry name" value="ALDEHYDE_DEHYDR_GLU"/>
    <property type="match status" value="1"/>
</dbReference>
<comment type="caution">
    <text evidence="8">The sequence shown here is derived from an EMBL/GenBank/DDBJ whole genome shotgun (WGS) entry which is preliminary data.</text>
</comment>